<dbReference type="AlphaFoldDB" id="A0A026WXT8"/>
<reference evidence="1 2" key="1">
    <citation type="journal article" date="2014" name="Curr. Biol.">
        <title>The genome of the clonal raider ant Cerapachys biroi.</title>
        <authorList>
            <person name="Oxley P.R."/>
            <person name="Ji L."/>
            <person name="Fetter-Pruneda I."/>
            <person name="McKenzie S.K."/>
            <person name="Li C."/>
            <person name="Hu H."/>
            <person name="Zhang G."/>
            <person name="Kronauer D.J."/>
        </authorList>
    </citation>
    <scope>NUCLEOTIDE SEQUENCE [LARGE SCALE GENOMIC DNA]</scope>
</reference>
<evidence type="ECO:0000313" key="2">
    <source>
        <dbReference type="Proteomes" id="UP000053097"/>
    </source>
</evidence>
<accession>A0A026WXT8</accession>
<keyword evidence="2" id="KW-1185">Reference proteome</keyword>
<sequence length="130" mass="15078">MCTDVAVRSSPRATPWRPARARFPLRALDVDETTSEYPQFAGRECWNFVQTQGKGCRKTEPFPRRVRHLQRKLNDSAQFARTRSVRRTFSNSADLRELRKAAGYPLFPLIDYASPPHGDIRRCGAREKLW</sequence>
<evidence type="ECO:0000313" key="1">
    <source>
        <dbReference type="EMBL" id="EZA60890.1"/>
    </source>
</evidence>
<dbReference type="EMBL" id="KK107064">
    <property type="protein sequence ID" value="EZA60890.1"/>
    <property type="molecule type" value="Genomic_DNA"/>
</dbReference>
<name>A0A026WXT8_OOCBI</name>
<dbReference type="Proteomes" id="UP000053097">
    <property type="component" value="Unassembled WGS sequence"/>
</dbReference>
<gene>
    <name evidence="1" type="ORF">X777_13092</name>
</gene>
<organism evidence="1 2">
    <name type="scientific">Ooceraea biroi</name>
    <name type="common">Clonal raider ant</name>
    <name type="synonym">Cerapachys biroi</name>
    <dbReference type="NCBI Taxonomy" id="2015173"/>
    <lineage>
        <taxon>Eukaryota</taxon>
        <taxon>Metazoa</taxon>
        <taxon>Ecdysozoa</taxon>
        <taxon>Arthropoda</taxon>
        <taxon>Hexapoda</taxon>
        <taxon>Insecta</taxon>
        <taxon>Pterygota</taxon>
        <taxon>Neoptera</taxon>
        <taxon>Endopterygota</taxon>
        <taxon>Hymenoptera</taxon>
        <taxon>Apocrita</taxon>
        <taxon>Aculeata</taxon>
        <taxon>Formicoidea</taxon>
        <taxon>Formicidae</taxon>
        <taxon>Dorylinae</taxon>
        <taxon>Ooceraea</taxon>
    </lineage>
</organism>
<protein>
    <submittedName>
        <fullName evidence="1">Uncharacterized protein</fullName>
    </submittedName>
</protein>
<proteinExistence type="predicted"/>